<sequence length="350" mass="40618">MTHHTIRCRRRHQQSHHAGQNKCSHMLKHFSVYWLLWRVCGCLFIQNFRDQSLRTARAKLATVYILCPVMWTALALVFEAAFIIGKAFLVSDSIHSFTKSLLFITQSILNVKIFLTFFCMVLGCRKILEFHRESALYERSTCFVPCENAEARRRRILAYIRRFAALVSLAATHGLGTQFYGRDLMLTYGKDWTVFFRICGALSLLVFLVYDSLMYIYLSHSSDILTEYLRAQLFTLQDVCRNRRHVETSQQAWRSVEKVRLNVYRILALKKSMNCIWHPALVISTGSLILLQCMILQAVFNGGFGQPELWIIASYCAYFLISFVDLATVSHSLMDQVSSFWGLLDGHRYR</sequence>
<gene>
    <name evidence="2" type="ORF">HPB48_022453</name>
</gene>
<reference evidence="2 3" key="1">
    <citation type="journal article" date="2020" name="Cell">
        <title>Large-Scale Comparative Analyses of Tick Genomes Elucidate Their Genetic Diversity and Vector Capacities.</title>
        <authorList>
            <consortium name="Tick Genome and Microbiome Consortium (TIGMIC)"/>
            <person name="Jia N."/>
            <person name="Wang J."/>
            <person name="Shi W."/>
            <person name="Du L."/>
            <person name="Sun Y."/>
            <person name="Zhan W."/>
            <person name="Jiang J.F."/>
            <person name="Wang Q."/>
            <person name="Zhang B."/>
            <person name="Ji P."/>
            <person name="Bell-Sakyi L."/>
            <person name="Cui X.M."/>
            <person name="Yuan T.T."/>
            <person name="Jiang B.G."/>
            <person name="Yang W.F."/>
            <person name="Lam T.T."/>
            <person name="Chang Q.C."/>
            <person name="Ding S.J."/>
            <person name="Wang X.J."/>
            <person name="Zhu J.G."/>
            <person name="Ruan X.D."/>
            <person name="Zhao L."/>
            <person name="Wei J.T."/>
            <person name="Ye R.Z."/>
            <person name="Que T.C."/>
            <person name="Du C.H."/>
            <person name="Zhou Y.H."/>
            <person name="Cheng J.X."/>
            <person name="Dai P.F."/>
            <person name="Guo W.B."/>
            <person name="Han X.H."/>
            <person name="Huang E.J."/>
            <person name="Li L.F."/>
            <person name="Wei W."/>
            <person name="Gao Y.C."/>
            <person name="Liu J.Z."/>
            <person name="Shao H.Z."/>
            <person name="Wang X."/>
            <person name="Wang C.C."/>
            <person name="Yang T.C."/>
            <person name="Huo Q.B."/>
            <person name="Li W."/>
            <person name="Chen H.Y."/>
            <person name="Chen S.E."/>
            <person name="Zhou L.G."/>
            <person name="Ni X.B."/>
            <person name="Tian J.H."/>
            <person name="Sheng Y."/>
            <person name="Liu T."/>
            <person name="Pan Y.S."/>
            <person name="Xia L.Y."/>
            <person name="Li J."/>
            <person name="Zhao F."/>
            <person name="Cao W.C."/>
        </authorList>
    </citation>
    <scope>NUCLEOTIDE SEQUENCE [LARGE SCALE GENOMIC DNA]</scope>
    <source>
        <strain evidence="2">HaeL-2018</strain>
    </source>
</reference>
<name>A0A9J6G1R3_HAELO</name>
<keyword evidence="1" id="KW-0812">Transmembrane</keyword>
<dbReference type="Proteomes" id="UP000821853">
    <property type="component" value="Chromosome 3"/>
</dbReference>
<evidence type="ECO:0000313" key="2">
    <source>
        <dbReference type="EMBL" id="KAH9369362.1"/>
    </source>
</evidence>
<feature type="transmembrane region" description="Helical" evidence="1">
    <location>
        <begin position="163"/>
        <end position="180"/>
    </location>
</feature>
<organism evidence="2 3">
    <name type="scientific">Haemaphysalis longicornis</name>
    <name type="common">Bush tick</name>
    <dbReference type="NCBI Taxonomy" id="44386"/>
    <lineage>
        <taxon>Eukaryota</taxon>
        <taxon>Metazoa</taxon>
        <taxon>Ecdysozoa</taxon>
        <taxon>Arthropoda</taxon>
        <taxon>Chelicerata</taxon>
        <taxon>Arachnida</taxon>
        <taxon>Acari</taxon>
        <taxon>Parasitiformes</taxon>
        <taxon>Ixodida</taxon>
        <taxon>Ixodoidea</taxon>
        <taxon>Ixodidae</taxon>
        <taxon>Haemaphysalinae</taxon>
        <taxon>Haemaphysalis</taxon>
    </lineage>
</organism>
<feature type="transmembrane region" description="Helical" evidence="1">
    <location>
        <begin position="275"/>
        <end position="297"/>
    </location>
</feature>
<keyword evidence="1" id="KW-0472">Membrane</keyword>
<evidence type="ECO:0000313" key="3">
    <source>
        <dbReference type="Proteomes" id="UP000821853"/>
    </source>
</evidence>
<dbReference type="VEuPathDB" id="VectorBase:HLOH_056866"/>
<keyword evidence="1" id="KW-1133">Transmembrane helix</keyword>
<proteinExistence type="predicted"/>
<dbReference type="EMBL" id="JABSTR010000005">
    <property type="protein sequence ID" value="KAH9369362.1"/>
    <property type="molecule type" value="Genomic_DNA"/>
</dbReference>
<comment type="caution">
    <text evidence="2">The sequence shown here is derived from an EMBL/GenBank/DDBJ whole genome shotgun (WGS) entry which is preliminary data.</text>
</comment>
<evidence type="ECO:0000256" key="1">
    <source>
        <dbReference type="SAM" id="Phobius"/>
    </source>
</evidence>
<evidence type="ECO:0008006" key="4">
    <source>
        <dbReference type="Google" id="ProtNLM"/>
    </source>
</evidence>
<accession>A0A9J6G1R3</accession>
<feature type="transmembrane region" description="Helical" evidence="1">
    <location>
        <begin position="101"/>
        <end position="124"/>
    </location>
</feature>
<dbReference type="AlphaFoldDB" id="A0A9J6G1R3"/>
<keyword evidence="3" id="KW-1185">Reference proteome</keyword>
<protein>
    <recommendedName>
        <fullName evidence="4">Gustatory receptor</fullName>
    </recommendedName>
</protein>
<feature type="transmembrane region" description="Helical" evidence="1">
    <location>
        <begin position="309"/>
        <end position="329"/>
    </location>
</feature>
<feature type="transmembrane region" description="Helical" evidence="1">
    <location>
        <begin position="192"/>
        <end position="210"/>
    </location>
</feature>
<feature type="transmembrane region" description="Helical" evidence="1">
    <location>
        <begin position="60"/>
        <end position="89"/>
    </location>
</feature>